<dbReference type="AlphaFoldDB" id="A0A6J8ECX1"/>
<evidence type="ECO:0000313" key="2">
    <source>
        <dbReference type="Proteomes" id="UP000507470"/>
    </source>
</evidence>
<protein>
    <submittedName>
        <fullName evidence="1">Uncharacterized protein</fullName>
    </submittedName>
</protein>
<organism evidence="1 2">
    <name type="scientific">Mytilus coruscus</name>
    <name type="common">Sea mussel</name>
    <dbReference type="NCBI Taxonomy" id="42192"/>
    <lineage>
        <taxon>Eukaryota</taxon>
        <taxon>Metazoa</taxon>
        <taxon>Spiralia</taxon>
        <taxon>Lophotrochozoa</taxon>
        <taxon>Mollusca</taxon>
        <taxon>Bivalvia</taxon>
        <taxon>Autobranchia</taxon>
        <taxon>Pteriomorphia</taxon>
        <taxon>Mytilida</taxon>
        <taxon>Mytiloidea</taxon>
        <taxon>Mytilidae</taxon>
        <taxon>Mytilinae</taxon>
        <taxon>Mytilus</taxon>
    </lineage>
</organism>
<accession>A0A6J8ECX1</accession>
<dbReference type="EMBL" id="CACVKT020008865">
    <property type="protein sequence ID" value="CAC5418107.1"/>
    <property type="molecule type" value="Genomic_DNA"/>
</dbReference>
<reference evidence="1 2" key="1">
    <citation type="submission" date="2020-06" db="EMBL/GenBank/DDBJ databases">
        <authorList>
            <person name="Li R."/>
            <person name="Bekaert M."/>
        </authorList>
    </citation>
    <scope>NUCLEOTIDE SEQUENCE [LARGE SCALE GENOMIC DNA]</scope>
    <source>
        <strain evidence="2">wild</strain>
    </source>
</reference>
<proteinExistence type="predicted"/>
<keyword evidence="2" id="KW-1185">Reference proteome</keyword>
<sequence length="178" mass="20231">MRELQATPNVEMYLLIKWLGPSPQQHISIITAANANNPEKALLRTWTKDTVVLKWSKQRYSTIYLTVDKATDILLLVERDISEAVHVLDQRTGQGNQQYGQKLHFGWTIGETCLGKTHTPLAINTYKTHLLGSGCLSILPPCSNEFKIHENIDNSSSLPIVMNEDEFEKKNRFHEDEG</sequence>
<gene>
    <name evidence="1" type="ORF">MCOR_50566</name>
</gene>
<evidence type="ECO:0000313" key="1">
    <source>
        <dbReference type="EMBL" id="CAC5418107.1"/>
    </source>
</evidence>
<name>A0A6J8ECX1_MYTCO</name>
<dbReference type="Proteomes" id="UP000507470">
    <property type="component" value="Unassembled WGS sequence"/>
</dbReference>